<evidence type="ECO:0000259" key="8">
    <source>
        <dbReference type="Pfam" id="PF01551"/>
    </source>
</evidence>
<feature type="domain" description="M23ase beta-sheet core" evidence="8">
    <location>
        <begin position="343"/>
        <end position="445"/>
    </location>
</feature>
<dbReference type="STRING" id="395963.Bind_2932"/>
<dbReference type="InterPro" id="IPR050570">
    <property type="entry name" value="Cell_wall_metabolism_enzyme"/>
</dbReference>
<dbReference type="Gene3D" id="2.70.70.10">
    <property type="entry name" value="Glucose Permease (Domain IIA)"/>
    <property type="match status" value="1"/>
</dbReference>
<evidence type="ECO:0000256" key="5">
    <source>
        <dbReference type="ARBA" id="ARBA00022833"/>
    </source>
</evidence>
<dbReference type="GO" id="GO:0004222">
    <property type="term" value="F:metalloendopeptidase activity"/>
    <property type="evidence" value="ECO:0007669"/>
    <property type="project" value="TreeGrafter"/>
</dbReference>
<organism evidence="9 10">
    <name type="scientific">Beijerinckia indica subsp. indica (strain ATCC 9039 / DSM 1715 / NCIMB 8712)</name>
    <dbReference type="NCBI Taxonomy" id="395963"/>
    <lineage>
        <taxon>Bacteria</taxon>
        <taxon>Pseudomonadati</taxon>
        <taxon>Pseudomonadota</taxon>
        <taxon>Alphaproteobacteria</taxon>
        <taxon>Hyphomicrobiales</taxon>
        <taxon>Beijerinckiaceae</taxon>
        <taxon>Beijerinckia</taxon>
    </lineage>
</organism>
<evidence type="ECO:0000256" key="7">
    <source>
        <dbReference type="SAM" id="Coils"/>
    </source>
</evidence>
<keyword evidence="5" id="KW-0862">Zinc</keyword>
<dbReference type="RefSeq" id="WP_012385851.1">
    <property type="nucleotide sequence ID" value="NC_010581.1"/>
</dbReference>
<dbReference type="PANTHER" id="PTHR21666">
    <property type="entry name" value="PEPTIDASE-RELATED"/>
    <property type="match status" value="1"/>
</dbReference>
<feature type="coiled-coil region" evidence="7">
    <location>
        <begin position="56"/>
        <end position="150"/>
    </location>
</feature>
<evidence type="ECO:0000256" key="4">
    <source>
        <dbReference type="ARBA" id="ARBA00022801"/>
    </source>
</evidence>
<reference evidence="9 10" key="2">
    <citation type="journal article" date="2010" name="J. Bacteriol.">
        <title>Complete genome sequence of Beijerinckia indica subsp. indica.</title>
        <authorList>
            <person name="Tamas I."/>
            <person name="Dedysh S.N."/>
            <person name="Liesack W."/>
            <person name="Stott M.B."/>
            <person name="Alam M."/>
            <person name="Murrell J.C."/>
            <person name="Dunfield P.F."/>
        </authorList>
    </citation>
    <scope>NUCLEOTIDE SEQUENCE [LARGE SCALE GENOMIC DNA]</scope>
    <source>
        <strain evidence="10">ATCC 9039 / DSM 1715 / NCIMB 8712</strain>
    </source>
</reference>
<evidence type="ECO:0000313" key="9">
    <source>
        <dbReference type="EMBL" id="ACB96500.1"/>
    </source>
</evidence>
<accession>B2IKW0</accession>
<keyword evidence="10" id="KW-1185">Reference proteome</keyword>
<evidence type="ECO:0000256" key="2">
    <source>
        <dbReference type="ARBA" id="ARBA00022670"/>
    </source>
</evidence>
<dbReference type="GO" id="GO:0046872">
    <property type="term" value="F:metal ion binding"/>
    <property type="evidence" value="ECO:0007669"/>
    <property type="project" value="UniProtKB-KW"/>
</dbReference>
<dbReference type="HOGENOM" id="CLU_029425_15_0_5"/>
<evidence type="ECO:0000313" key="10">
    <source>
        <dbReference type="Proteomes" id="UP000001695"/>
    </source>
</evidence>
<dbReference type="AlphaFoldDB" id="B2IKW0"/>
<sequence length="459" mass="48852">MWEAIIPGFSIRVEGLPPIVTAATALGLGLALIGHGLAQNASSQETKNADVKAHDLATHKLELRGMQDTLEQSQAQRQKIEAEIASLKADRTKLAAALVETTQNVSGLEEKIAETERRLDTLTASEESIRNSLEGRRKTLSEVLAALQRMGRRAPPALLAAPQDILEAIRTSMLLGAVLPEMRSEAAALVSDLSELVRLRQSISADRDSLNADRARMREERLRLENLIAARQTGLSDAEQALGAERERAAELARQAGNLKDLITRMETEVAAAARGAEAARQADEAQKARAAAGTVSAAAPFKDPARLAPARAFADTKGFLPLPVAGNLLRGYGASDGLGGIEKGLLLATRPEAIVGAPCDGWVAYAGPYRTYGQLLIVNAGQGYYIILAGMERINVNVGQFILAGEAVAVMGDGTAKTAASVAIAAPQPILYVEFRKDGVAIDPGPWWMKPELQKVRG</sequence>
<evidence type="ECO:0000256" key="3">
    <source>
        <dbReference type="ARBA" id="ARBA00022723"/>
    </source>
</evidence>
<gene>
    <name evidence="9" type="ordered locus">Bind_2932</name>
</gene>
<keyword evidence="3" id="KW-0479">Metal-binding</keyword>
<comment type="cofactor">
    <cofactor evidence="1">
        <name>Zn(2+)</name>
        <dbReference type="ChEBI" id="CHEBI:29105"/>
    </cofactor>
</comment>
<proteinExistence type="predicted"/>
<evidence type="ECO:0000256" key="1">
    <source>
        <dbReference type="ARBA" id="ARBA00001947"/>
    </source>
</evidence>
<dbReference type="Gene3D" id="6.10.250.3150">
    <property type="match status" value="1"/>
</dbReference>
<keyword evidence="7" id="KW-0175">Coiled coil</keyword>
<dbReference type="PANTHER" id="PTHR21666:SF288">
    <property type="entry name" value="CELL DIVISION PROTEIN YTFB"/>
    <property type="match status" value="1"/>
</dbReference>
<feature type="coiled-coil region" evidence="7">
    <location>
        <begin position="200"/>
        <end position="269"/>
    </location>
</feature>
<dbReference type="eggNOG" id="COG4942">
    <property type="taxonomic scope" value="Bacteria"/>
</dbReference>
<dbReference type="EMBL" id="CP001016">
    <property type="protein sequence ID" value="ACB96500.1"/>
    <property type="molecule type" value="Genomic_DNA"/>
</dbReference>
<protein>
    <submittedName>
        <fullName evidence="9">Peptidase M23</fullName>
    </submittedName>
</protein>
<keyword evidence="6" id="KW-0482">Metalloprotease</keyword>
<dbReference type="KEGG" id="bid:Bind_2932"/>
<name>B2IKW0_BEII9</name>
<dbReference type="CDD" id="cd12797">
    <property type="entry name" value="M23_peptidase"/>
    <property type="match status" value="1"/>
</dbReference>
<dbReference type="InterPro" id="IPR011055">
    <property type="entry name" value="Dup_hybrid_motif"/>
</dbReference>
<dbReference type="GO" id="GO:0006508">
    <property type="term" value="P:proteolysis"/>
    <property type="evidence" value="ECO:0007669"/>
    <property type="project" value="UniProtKB-KW"/>
</dbReference>
<dbReference type="InterPro" id="IPR016047">
    <property type="entry name" value="M23ase_b-sheet_dom"/>
</dbReference>
<evidence type="ECO:0000256" key="6">
    <source>
        <dbReference type="ARBA" id="ARBA00023049"/>
    </source>
</evidence>
<keyword evidence="2" id="KW-0645">Protease</keyword>
<dbReference type="Pfam" id="PF01551">
    <property type="entry name" value="Peptidase_M23"/>
    <property type="match status" value="1"/>
</dbReference>
<dbReference type="SUPFAM" id="SSF51261">
    <property type="entry name" value="Duplicated hybrid motif"/>
    <property type="match status" value="1"/>
</dbReference>
<dbReference type="Proteomes" id="UP000001695">
    <property type="component" value="Chromosome"/>
</dbReference>
<reference evidence="10" key="1">
    <citation type="submission" date="2008-03" db="EMBL/GenBank/DDBJ databases">
        <title>Complete sequence of chromosome of Beijerinckia indica subsp. indica ATCC 9039.</title>
        <authorList>
            <consortium name="US DOE Joint Genome Institute"/>
            <person name="Copeland A."/>
            <person name="Lucas S."/>
            <person name="Lapidus A."/>
            <person name="Glavina del Rio T."/>
            <person name="Dalin E."/>
            <person name="Tice H."/>
            <person name="Bruce D."/>
            <person name="Goodwin L."/>
            <person name="Pitluck S."/>
            <person name="LaButti K."/>
            <person name="Schmutz J."/>
            <person name="Larimer F."/>
            <person name="Land M."/>
            <person name="Hauser L."/>
            <person name="Kyrpides N."/>
            <person name="Mikhailova N."/>
            <person name="Dunfield P.F."/>
            <person name="Dedysh S.N."/>
            <person name="Liesack W."/>
            <person name="Saw J.H."/>
            <person name="Alam M."/>
            <person name="Chen Y."/>
            <person name="Murrell J.C."/>
            <person name="Richardson P."/>
        </authorList>
    </citation>
    <scope>NUCLEOTIDE SEQUENCE [LARGE SCALE GENOMIC DNA]</scope>
    <source>
        <strain evidence="10">ATCC 9039 / DSM 1715 / NCIMB 8712</strain>
    </source>
</reference>
<keyword evidence="4" id="KW-0378">Hydrolase</keyword>